<gene>
    <name evidence="1" type="ORF">EVAR_52454_1</name>
</gene>
<comment type="caution">
    <text evidence="1">The sequence shown here is derived from an EMBL/GenBank/DDBJ whole genome shotgun (WGS) entry which is preliminary data.</text>
</comment>
<dbReference type="Proteomes" id="UP000299102">
    <property type="component" value="Unassembled WGS sequence"/>
</dbReference>
<evidence type="ECO:0000313" key="2">
    <source>
        <dbReference type="Proteomes" id="UP000299102"/>
    </source>
</evidence>
<accession>A0A4C1YQ27</accession>
<dbReference type="EMBL" id="BGZK01001300">
    <property type="protein sequence ID" value="GBP76719.1"/>
    <property type="molecule type" value="Genomic_DNA"/>
</dbReference>
<evidence type="ECO:0000313" key="1">
    <source>
        <dbReference type="EMBL" id="GBP76719.1"/>
    </source>
</evidence>
<proteinExistence type="predicted"/>
<keyword evidence="2" id="KW-1185">Reference proteome</keyword>
<reference evidence="1 2" key="1">
    <citation type="journal article" date="2019" name="Commun. Biol.">
        <title>The bagworm genome reveals a unique fibroin gene that provides high tensile strength.</title>
        <authorList>
            <person name="Kono N."/>
            <person name="Nakamura H."/>
            <person name="Ohtoshi R."/>
            <person name="Tomita M."/>
            <person name="Numata K."/>
            <person name="Arakawa K."/>
        </authorList>
    </citation>
    <scope>NUCLEOTIDE SEQUENCE [LARGE SCALE GENOMIC DNA]</scope>
</reference>
<name>A0A4C1YQ27_EUMVA</name>
<dbReference type="InterPro" id="IPR027417">
    <property type="entry name" value="P-loop_NTPase"/>
</dbReference>
<protein>
    <submittedName>
        <fullName evidence="1">Uncharacterized protein</fullName>
    </submittedName>
</protein>
<organism evidence="1 2">
    <name type="scientific">Eumeta variegata</name>
    <name type="common">Bagworm moth</name>
    <name type="synonym">Eumeta japonica</name>
    <dbReference type="NCBI Taxonomy" id="151549"/>
    <lineage>
        <taxon>Eukaryota</taxon>
        <taxon>Metazoa</taxon>
        <taxon>Ecdysozoa</taxon>
        <taxon>Arthropoda</taxon>
        <taxon>Hexapoda</taxon>
        <taxon>Insecta</taxon>
        <taxon>Pterygota</taxon>
        <taxon>Neoptera</taxon>
        <taxon>Endopterygota</taxon>
        <taxon>Lepidoptera</taxon>
        <taxon>Glossata</taxon>
        <taxon>Ditrysia</taxon>
        <taxon>Tineoidea</taxon>
        <taxon>Psychidae</taxon>
        <taxon>Oiketicinae</taxon>
        <taxon>Eumeta</taxon>
    </lineage>
</organism>
<sequence length="115" mass="13096">MASVLVNDFRGLKSCDRLIVDEVLMSHFGATVMVTRLAGANSYPNQRIVDVTQLPFIDRLNLFEMEYVRSNLVATVTKELLCTYRNTIDVAYALNEVYSGIYLSKTKVRSLQLKR</sequence>
<dbReference type="Gene3D" id="3.40.50.300">
    <property type="entry name" value="P-loop containing nucleotide triphosphate hydrolases"/>
    <property type="match status" value="1"/>
</dbReference>
<dbReference type="OrthoDB" id="9995375at2759"/>
<dbReference type="AlphaFoldDB" id="A0A4C1YQ27"/>